<dbReference type="EMBL" id="MAXA01000250">
    <property type="protein sequence ID" value="OHV22087.1"/>
    <property type="molecule type" value="Genomic_DNA"/>
</dbReference>
<gene>
    <name evidence="6" type="ORF">BBK14_25925</name>
</gene>
<proteinExistence type="predicted"/>
<organism evidence="6 7">
    <name type="scientific">Parafrankia soli</name>
    <dbReference type="NCBI Taxonomy" id="2599596"/>
    <lineage>
        <taxon>Bacteria</taxon>
        <taxon>Bacillati</taxon>
        <taxon>Actinomycetota</taxon>
        <taxon>Actinomycetes</taxon>
        <taxon>Frankiales</taxon>
        <taxon>Frankiaceae</taxon>
        <taxon>Parafrankia</taxon>
    </lineage>
</organism>
<dbReference type="OrthoDB" id="5190841at2"/>
<protein>
    <submittedName>
        <fullName evidence="6">TetR family transcriptional regulator</fullName>
    </submittedName>
</protein>
<evidence type="ECO:0000313" key="6">
    <source>
        <dbReference type="EMBL" id="OHV22087.1"/>
    </source>
</evidence>
<dbReference type="PANTHER" id="PTHR30055">
    <property type="entry name" value="HTH-TYPE TRANSCRIPTIONAL REGULATOR RUTR"/>
    <property type="match status" value="1"/>
</dbReference>
<dbReference type="PROSITE" id="PS50977">
    <property type="entry name" value="HTH_TETR_2"/>
    <property type="match status" value="1"/>
</dbReference>
<feature type="DNA-binding region" description="H-T-H motif" evidence="4">
    <location>
        <begin position="33"/>
        <end position="52"/>
    </location>
</feature>
<dbReference type="SUPFAM" id="SSF46689">
    <property type="entry name" value="Homeodomain-like"/>
    <property type="match status" value="1"/>
</dbReference>
<evidence type="ECO:0000259" key="5">
    <source>
        <dbReference type="PROSITE" id="PS50977"/>
    </source>
</evidence>
<dbReference type="PANTHER" id="PTHR30055:SF234">
    <property type="entry name" value="HTH-TYPE TRANSCRIPTIONAL REGULATOR BETI"/>
    <property type="match status" value="1"/>
</dbReference>
<sequence length="186" mass="20315">MAGSERADAARNRAAILAAAADLFDRDGAEQVSMNDIARAAGVGKGTLFRRFGDRTALIEAVLYPRVAAMLTLVEQGPPPLGPGGEPVAALHAYLDSLLDFVWTNRTLIRALEHHGPYAYYANPSSQYWISELARRLNAVRPGENTDYLTHVLFTALRADVIDYLVSGRRMDPDRVRAGLHRLAGS</sequence>
<name>A0A1S1PLA7_9ACTN</name>
<dbReference type="GO" id="GO:0003700">
    <property type="term" value="F:DNA-binding transcription factor activity"/>
    <property type="evidence" value="ECO:0007669"/>
    <property type="project" value="TreeGrafter"/>
</dbReference>
<dbReference type="InterPro" id="IPR009057">
    <property type="entry name" value="Homeodomain-like_sf"/>
</dbReference>
<keyword evidence="3" id="KW-0804">Transcription</keyword>
<dbReference type="InterPro" id="IPR001647">
    <property type="entry name" value="HTH_TetR"/>
</dbReference>
<evidence type="ECO:0000256" key="4">
    <source>
        <dbReference type="PROSITE-ProRule" id="PRU00335"/>
    </source>
</evidence>
<keyword evidence="2 4" id="KW-0238">DNA-binding</keyword>
<keyword evidence="7" id="KW-1185">Reference proteome</keyword>
<comment type="caution">
    <text evidence="6">The sequence shown here is derived from an EMBL/GenBank/DDBJ whole genome shotgun (WGS) entry which is preliminary data.</text>
</comment>
<accession>A0A1S1PLA7</accession>
<dbReference type="Proteomes" id="UP000179769">
    <property type="component" value="Unassembled WGS sequence"/>
</dbReference>
<dbReference type="Gene3D" id="1.10.357.10">
    <property type="entry name" value="Tetracycline Repressor, domain 2"/>
    <property type="match status" value="1"/>
</dbReference>
<dbReference type="GO" id="GO:0000976">
    <property type="term" value="F:transcription cis-regulatory region binding"/>
    <property type="evidence" value="ECO:0007669"/>
    <property type="project" value="TreeGrafter"/>
</dbReference>
<evidence type="ECO:0000256" key="3">
    <source>
        <dbReference type="ARBA" id="ARBA00023163"/>
    </source>
</evidence>
<dbReference type="InterPro" id="IPR050109">
    <property type="entry name" value="HTH-type_TetR-like_transc_reg"/>
</dbReference>
<keyword evidence="1" id="KW-0805">Transcription regulation</keyword>
<dbReference type="PRINTS" id="PR00455">
    <property type="entry name" value="HTHTETR"/>
</dbReference>
<dbReference type="RefSeq" id="WP_071066252.1">
    <property type="nucleotide sequence ID" value="NZ_JBFLUH010000078.1"/>
</dbReference>
<evidence type="ECO:0000313" key="7">
    <source>
        <dbReference type="Proteomes" id="UP000179769"/>
    </source>
</evidence>
<evidence type="ECO:0000256" key="1">
    <source>
        <dbReference type="ARBA" id="ARBA00023015"/>
    </source>
</evidence>
<dbReference type="AlphaFoldDB" id="A0A1S1PLA7"/>
<evidence type="ECO:0000256" key="2">
    <source>
        <dbReference type="ARBA" id="ARBA00023125"/>
    </source>
</evidence>
<dbReference type="Pfam" id="PF00440">
    <property type="entry name" value="TetR_N"/>
    <property type="match status" value="1"/>
</dbReference>
<feature type="domain" description="HTH tetR-type" evidence="5">
    <location>
        <begin position="10"/>
        <end position="70"/>
    </location>
</feature>
<reference evidence="7" key="1">
    <citation type="submission" date="2016-07" db="EMBL/GenBank/DDBJ databases">
        <title>Frankia sp. NRRL B-16219 Genome sequencing.</title>
        <authorList>
            <person name="Ghodhbane-Gtari F."/>
            <person name="Swanson E."/>
            <person name="Gueddou A."/>
            <person name="Louati M."/>
            <person name="Nouioui I."/>
            <person name="Hezbri K."/>
            <person name="Abebe-Akele F."/>
            <person name="Simpson S."/>
            <person name="Morris K."/>
            <person name="Thomas K."/>
            <person name="Gtari M."/>
            <person name="Tisa L.S."/>
        </authorList>
    </citation>
    <scope>NUCLEOTIDE SEQUENCE [LARGE SCALE GENOMIC DNA]</scope>
    <source>
        <strain evidence="7">NRRL B-16219</strain>
    </source>
</reference>